<protein>
    <submittedName>
        <fullName evidence="1">Uncharacterized protein</fullName>
    </submittedName>
</protein>
<name>M8C591_AEGTA</name>
<proteinExistence type="predicted"/>
<organism evidence="1">
    <name type="scientific">Aegilops tauschii</name>
    <name type="common">Tausch's goatgrass</name>
    <name type="synonym">Aegilops squarrosa</name>
    <dbReference type="NCBI Taxonomy" id="37682"/>
    <lineage>
        <taxon>Eukaryota</taxon>
        <taxon>Viridiplantae</taxon>
        <taxon>Streptophyta</taxon>
        <taxon>Embryophyta</taxon>
        <taxon>Tracheophyta</taxon>
        <taxon>Spermatophyta</taxon>
        <taxon>Magnoliopsida</taxon>
        <taxon>Liliopsida</taxon>
        <taxon>Poales</taxon>
        <taxon>Poaceae</taxon>
        <taxon>BOP clade</taxon>
        <taxon>Pooideae</taxon>
        <taxon>Triticodae</taxon>
        <taxon>Triticeae</taxon>
        <taxon>Triticinae</taxon>
        <taxon>Aegilops</taxon>
    </lineage>
</organism>
<dbReference type="EnsemblPlants" id="EMT22187">
    <property type="protein sequence ID" value="EMT22187"/>
    <property type="gene ID" value="F775_24855"/>
</dbReference>
<accession>M8C591</accession>
<reference evidence="1" key="1">
    <citation type="submission" date="2015-06" db="UniProtKB">
        <authorList>
            <consortium name="EnsemblPlants"/>
        </authorList>
    </citation>
    <scope>IDENTIFICATION</scope>
</reference>
<dbReference type="AlphaFoldDB" id="M8C591"/>
<evidence type="ECO:0000313" key="1">
    <source>
        <dbReference type="EnsemblPlants" id="EMT22187"/>
    </source>
</evidence>
<sequence length="146" mass="16197">MDRKIPHSSFNPYDVPLLQDQEDGEDSCSLKADRKKVLAHQGSCLQKRGCGVLGCDGAVEDGGAAGGDGAGGPPRLALLLPHRRQRRRTPTQEQRSLRLRPTAFGMADGEEPTLRLQIDLQEGNQMRFSKVVLVFRRRLSLRVKTH</sequence>